<dbReference type="EMBL" id="LQPH01000109">
    <property type="protein sequence ID" value="ORW24569.1"/>
    <property type="molecule type" value="Genomic_DNA"/>
</dbReference>
<organism evidence="2 3">
    <name type="scientific">Mycobacterium nebraskense</name>
    <dbReference type="NCBI Taxonomy" id="244292"/>
    <lineage>
        <taxon>Bacteria</taxon>
        <taxon>Bacillati</taxon>
        <taxon>Actinomycetota</taxon>
        <taxon>Actinomycetes</taxon>
        <taxon>Mycobacteriales</taxon>
        <taxon>Mycobacteriaceae</taxon>
        <taxon>Mycobacterium</taxon>
    </lineage>
</organism>
<evidence type="ECO:0000313" key="2">
    <source>
        <dbReference type="EMBL" id="ORW24569.1"/>
    </source>
</evidence>
<feature type="region of interest" description="Disordered" evidence="1">
    <location>
        <begin position="1"/>
        <end position="23"/>
    </location>
</feature>
<proteinExistence type="predicted"/>
<dbReference type="Proteomes" id="UP000193781">
    <property type="component" value="Unassembled WGS sequence"/>
</dbReference>
<name>A0A1X1ZMF2_9MYCO</name>
<accession>A0A1X1ZMF2</accession>
<protein>
    <submittedName>
        <fullName evidence="2">Uncharacterized protein</fullName>
    </submittedName>
</protein>
<evidence type="ECO:0000256" key="1">
    <source>
        <dbReference type="SAM" id="MobiDB-lite"/>
    </source>
</evidence>
<comment type="caution">
    <text evidence="2">The sequence shown here is derived from an EMBL/GenBank/DDBJ whole genome shotgun (WGS) entry which is preliminary data.</text>
</comment>
<gene>
    <name evidence="2" type="ORF">AWC17_03235</name>
</gene>
<dbReference type="RefSeq" id="WP_085164740.1">
    <property type="nucleotide sequence ID" value="NZ_LQPH01000109.1"/>
</dbReference>
<sequence length="90" mass="9927">MNLGATSARRRHAARKNLIGPSNPRTGGTYIAMRIAPIAPRLATEVLIPRICDIDQRPKHPVDTVAPRLHRAGAQQHVDDRYDLGNLCVN</sequence>
<reference evidence="2 3" key="1">
    <citation type="submission" date="2016-01" db="EMBL/GenBank/DDBJ databases">
        <title>The new phylogeny of the genus Mycobacterium.</title>
        <authorList>
            <person name="Tarcisio F."/>
            <person name="Conor M."/>
            <person name="Antonella G."/>
            <person name="Elisabetta G."/>
            <person name="Giulia F.S."/>
            <person name="Sara T."/>
            <person name="Anna F."/>
            <person name="Clotilde B."/>
            <person name="Roberto B."/>
            <person name="Veronica D.S."/>
            <person name="Fabio R."/>
            <person name="Monica P."/>
            <person name="Olivier J."/>
            <person name="Enrico T."/>
            <person name="Nicola S."/>
        </authorList>
    </citation>
    <scope>NUCLEOTIDE SEQUENCE [LARGE SCALE GENOMIC DNA]</scope>
    <source>
        <strain evidence="2 3">DSM 44803</strain>
    </source>
</reference>
<evidence type="ECO:0000313" key="3">
    <source>
        <dbReference type="Proteomes" id="UP000193781"/>
    </source>
</evidence>
<keyword evidence="3" id="KW-1185">Reference proteome</keyword>
<dbReference type="AlphaFoldDB" id="A0A1X1ZMF2"/>